<dbReference type="RefSeq" id="WP_107631663.1">
    <property type="nucleotide sequence ID" value="NZ_JACOPL010000012.1"/>
</dbReference>
<accession>A0A923RZE8</accession>
<evidence type="ECO:0000259" key="6">
    <source>
        <dbReference type="Pfam" id="PF08281"/>
    </source>
</evidence>
<dbReference type="InterPro" id="IPR014284">
    <property type="entry name" value="RNA_pol_sigma-70_dom"/>
</dbReference>
<dbReference type="NCBIfam" id="TIGR02937">
    <property type="entry name" value="sigma70-ECF"/>
    <property type="match status" value="1"/>
</dbReference>
<keyword evidence="3" id="KW-0731">Sigma factor</keyword>
<evidence type="ECO:0000256" key="1">
    <source>
        <dbReference type="ARBA" id="ARBA00010641"/>
    </source>
</evidence>
<evidence type="ECO:0000313" key="8">
    <source>
        <dbReference type="Proteomes" id="UP000606499"/>
    </source>
</evidence>
<evidence type="ECO:0000313" key="7">
    <source>
        <dbReference type="EMBL" id="MBC5726225.1"/>
    </source>
</evidence>
<keyword evidence="8" id="KW-1185">Reference proteome</keyword>
<organism evidence="7 8">
    <name type="scientific">Agathobaculum faecis</name>
    <dbReference type="NCBI Taxonomy" id="2763013"/>
    <lineage>
        <taxon>Bacteria</taxon>
        <taxon>Bacillati</taxon>
        <taxon>Bacillota</taxon>
        <taxon>Clostridia</taxon>
        <taxon>Eubacteriales</taxon>
        <taxon>Butyricicoccaceae</taxon>
        <taxon>Agathobaculum</taxon>
    </lineage>
</organism>
<evidence type="ECO:0000256" key="2">
    <source>
        <dbReference type="ARBA" id="ARBA00023015"/>
    </source>
</evidence>
<dbReference type="GO" id="GO:0006352">
    <property type="term" value="P:DNA-templated transcription initiation"/>
    <property type="evidence" value="ECO:0007669"/>
    <property type="project" value="InterPro"/>
</dbReference>
<evidence type="ECO:0000256" key="3">
    <source>
        <dbReference type="ARBA" id="ARBA00023082"/>
    </source>
</evidence>
<comment type="similarity">
    <text evidence="1">Belongs to the sigma-70 factor family. ECF subfamily.</text>
</comment>
<keyword evidence="4" id="KW-0804">Transcription</keyword>
<dbReference type="InterPro" id="IPR013325">
    <property type="entry name" value="RNA_pol_sigma_r2"/>
</dbReference>
<dbReference type="Gene3D" id="1.10.1740.10">
    <property type="match status" value="1"/>
</dbReference>
<dbReference type="Gene3D" id="1.10.10.10">
    <property type="entry name" value="Winged helix-like DNA-binding domain superfamily/Winged helix DNA-binding domain"/>
    <property type="match status" value="1"/>
</dbReference>
<dbReference type="InterPro" id="IPR039425">
    <property type="entry name" value="RNA_pol_sigma-70-like"/>
</dbReference>
<reference evidence="7" key="1">
    <citation type="submission" date="2020-08" db="EMBL/GenBank/DDBJ databases">
        <title>Genome public.</title>
        <authorList>
            <person name="Liu C."/>
            <person name="Sun Q."/>
        </authorList>
    </citation>
    <scope>NUCLEOTIDE SEQUENCE</scope>
    <source>
        <strain evidence="7">NSJ-28</strain>
    </source>
</reference>
<evidence type="ECO:0000259" key="5">
    <source>
        <dbReference type="Pfam" id="PF04542"/>
    </source>
</evidence>
<dbReference type="Pfam" id="PF08281">
    <property type="entry name" value="Sigma70_r4_2"/>
    <property type="match status" value="1"/>
</dbReference>
<dbReference type="GO" id="GO:0016987">
    <property type="term" value="F:sigma factor activity"/>
    <property type="evidence" value="ECO:0007669"/>
    <property type="project" value="UniProtKB-KW"/>
</dbReference>
<dbReference type="SUPFAM" id="SSF88659">
    <property type="entry name" value="Sigma3 and sigma4 domains of RNA polymerase sigma factors"/>
    <property type="match status" value="1"/>
</dbReference>
<dbReference type="InterPro" id="IPR007627">
    <property type="entry name" value="RNA_pol_sigma70_r2"/>
</dbReference>
<gene>
    <name evidence="7" type="ORF">H8S45_12260</name>
</gene>
<dbReference type="CDD" id="cd06171">
    <property type="entry name" value="Sigma70_r4"/>
    <property type="match status" value="1"/>
</dbReference>
<dbReference type="InterPro" id="IPR036388">
    <property type="entry name" value="WH-like_DNA-bd_sf"/>
</dbReference>
<dbReference type="GO" id="GO:0003677">
    <property type="term" value="F:DNA binding"/>
    <property type="evidence" value="ECO:0007669"/>
    <property type="project" value="InterPro"/>
</dbReference>
<dbReference type="Proteomes" id="UP000606499">
    <property type="component" value="Unassembled WGS sequence"/>
</dbReference>
<evidence type="ECO:0000256" key="4">
    <source>
        <dbReference type="ARBA" id="ARBA00023163"/>
    </source>
</evidence>
<feature type="domain" description="RNA polymerase sigma factor 70 region 4 type 2" evidence="6">
    <location>
        <begin position="119"/>
        <end position="170"/>
    </location>
</feature>
<dbReference type="EMBL" id="JACOPL010000012">
    <property type="protein sequence ID" value="MBC5726225.1"/>
    <property type="molecule type" value="Genomic_DNA"/>
</dbReference>
<dbReference type="Pfam" id="PF04542">
    <property type="entry name" value="Sigma70_r2"/>
    <property type="match status" value="1"/>
</dbReference>
<proteinExistence type="inferred from homology"/>
<keyword evidence="2" id="KW-0805">Transcription regulation</keyword>
<dbReference type="InterPro" id="IPR013324">
    <property type="entry name" value="RNA_pol_sigma_r3/r4-like"/>
</dbReference>
<dbReference type="AlphaFoldDB" id="A0A923RZE8"/>
<comment type="caution">
    <text evidence="7">The sequence shown here is derived from an EMBL/GenBank/DDBJ whole genome shotgun (WGS) entry which is preliminary data.</text>
</comment>
<sequence length="184" mass="21846">MLSYTVLIDDKDNEILFDQIYNSYRQGMYQIAYSILHDVQLAEDMTAETFVRVAANMKKISTMTEQKRRDYIAIIIRNISIDEYRKRRKNPEVFFDNENFVIDQNNPEDSAIGKVRYMDLVTTIDQLPDIYRDALKLRFLYQLTAEETGKLLGISANNVNQRLLRAKSKLEKLLREEHYFDEKR</sequence>
<dbReference type="PANTHER" id="PTHR43133:SF60">
    <property type="entry name" value="RNA POLYMERASE SIGMA FACTOR SIGV"/>
    <property type="match status" value="1"/>
</dbReference>
<dbReference type="InterPro" id="IPR013249">
    <property type="entry name" value="RNA_pol_sigma70_r4_t2"/>
</dbReference>
<dbReference type="PANTHER" id="PTHR43133">
    <property type="entry name" value="RNA POLYMERASE ECF-TYPE SIGMA FACTO"/>
    <property type="match status" value="1"/>
</dbReference>
<dbReference type="SUPFAM" id="SSF88946">
    <property type="entry name" value="Sigma2 domain of RNA polymerase sigma factors"/>
    <property type="match status" value="1"/>
</dbReference>
<protein>
    <submittedName>
        <fullName evidence="7">Sigma-70 family RNA polymerase sigma factor</fullName>
    </submittedName>
</protein>
<name>A0A923RZE8_9FIRM</name>
<feature type="domain" description="RNA polymerase sigma-70 region 2" evidence="5">
    <location>
        <begin position="20"/>
        <end position="89"/>
    </location>
</feature>